<protein>
    <submittedName>
        <fullName evidence="1">Uncharacterized protein</fullName>
    </submittedName>
</protein>
<gene>
    <name evidence="1" type="ORF">SMAX5B_009091</name>
</gene>
<keyword evidence="2" id="KW-1185">Reference proteome</keyword>
<reference evidence="1 2" key="1">
    <citation type="submission" date="2017-12" db="EMBL/GenBank/DDBJ databases">
        <title>Integrating genomic resources of turbot (Scophthalmus maximus) in depth evaluation of genetic and physical mapping variation across individuals.</title>
        <authorList>
            <person name="Martinez P."/>
        </authorList>
    </citation>
    <scope>NUCLEOTIDE SEQUENCE [LARGE SCALE GENOMIC DNA]</scope>
</reference>
<organism evidence="1 2">
    <name type="scientific">Scophthalmus maximus</name>
    <name type="common">Turbot</name>
    <name type="synonym">Psetta maxima</name>
    <dbReference type="NCBI Taxonomy" id="52904"/>
    <lineage>
        <taxon>Eukaryota</taxon>
        <taxon>Metazoa</taxon>
        <taxon>Chordata</taxon>
        <taxon>Craniata</taxon>
        <taxon>Vertebrata</taxon>
        <taxon>Euteleostomi</taxon>
        <taxon>Actinopterygii</taxon>
        <taxon>Neopterygii</taxon>
        <taxon>Teleostei</taxon>
        <taxon>Neoteleostei</taxon>
        <taxon>Acanthomorphata</taxon>
        <taxon>Carangaria</taxon>
        <taxon>Pleuronectiformes</taxon>
        <taxon>Pleuronectoidei</taxon>
        <taxon>Scophthalmidae</taxon>
        <taxon>Scophthalmus</taxon>
    </lineage>
</organism>
<name>A0A2U9CI01_SCOMX</name>
<accession>A0A2U9CI01</accession>
<evidence type="ECO:0000313" key="2">
    <source>
        <dbReference type="Proteomes" id="UP000246464"/>
    </source>
</evidence>
<dbReference type="EMBL" id="CP026259">
    <property type="protein sequence ID" value="AWP16221.1"/>
    <property type="molecule type" value="Genomic_DNA"/>
</dbReference>
<dbReference type="AlphaFoldDB" id="A0A2U9CI01"/>
<dbReference type="Proteomes" id="UP000246464">
    <property type="component" value="Chromosome 17"/>
</dbReference>
<proteinExistence type="predicted"/>
<sequence length="109" mass="12724">MCSPVHPEQTVRIQPMIPQHFFSSRCGGVEWTTARLENRECVFCSGPARNRRKERPTPPRRKKGRLRLGQWRHRVAAMQRRALDSPLVKWCAQIQMCMLEEINSILQVG</sequence>
<evidence type="ECO:0000313" key="1">
    <source>
        <dbReference type="EMBL" id="AWP16221.1"/>
    </source>
</evidence>